<evidence type="ECO:0000313" key="4">
    <source>
        <dbReference type="Proteomes" id="UP001519287"/>
    </source>
</evidence>
<evidence type="ECO:0000259" key="2">
    <source>
        <dbReference type="Pfam" id="PF04892"/>
    </source>
</evidence>
<comment type="caution">
    <text evidence="3">The sequence shown here is derived from an EMBL/GenBank/DDBJ whole genome shotgun (WGS) entry which is preliminary data.</text>
</comment>
<keyword evidence="1" id="KW-0472">Membrane</keyword>
<feature type="transmembrane region" description="Helical" evidence="1">
    <location>
        <begin position="71"/>
        <end position="88"/>
    </location>
</feature>
<keyword evidence="1" id="KW-0812">Transmembrane</keyword>
<feature type="transmembrane region" description="Helical" evidence="1">
    <location>
        <begin position="12"/>
        <end position="33"/>
    </location>
</feature>
<dbReference type="Pfam" id="PF04892">
    <property type="entry name" value="VanZ"/>
    <property type="match status" value="1"/>
</dbReference>
<dbReference type="Proteomes" id="UP001519287">
    <property type="component" value="Unassembled WGS sequence"/>
</dbReference>
<dbReference type="RefSeq" id="WP_209976728.1">
    <property type="nucleotide sequence ID" value="NZ_JAGGLB010000029.1"/>
</dbReference>
<feature type="domain" description="VanZ-like" evidence="2">
    <location>
        <begin position="21"/>
        <end position="142"/>
    </location>
</feature>
<dbReference type="EMBL" id="JAGGLB010000029">
    <property type="protein sequence ID" value="MBP1994902.1"/>
    <property type="molecule type" value="Genomic_DNA"/>
</dbReference>
<evidence type="ECO:0000313" key="3">
    <source>
        <dbReference type="EMBL" id="MBP1994902.1"/>
    </source>
</evidence>
<dbReference type="PANTHER" id="PTHR36834:SF1">
    <property type="entry name" value="INTEGRAL MEMBRANE PROTEIN"/>
    <property type="match status" value="1"/>
</dbReference>
<sequence length="151" mass="17730">MFKKAYLKSNWYNLFILLTAVVYSLVMIKLLFIRGRYFWDGYNYNIVPFQTIKQYIVNRHYFNTETWVKNLFGNVILFIPLGLFLPLLNKLYIRALPFLTFIILLLLAIELTQMLSRVGSFDIDDIILNTFGAVIGLCFTKIIIRSTHSTV</sequence>
<keyword evidence="4" id="KW-1185">Reference proteome</keyword>
<dbReference type="InterPro" id="IPR053150">
    <property type="entry name" value="Teicoplanin_resist-assoc"/>
</dbReference>
<proteinExistence type="predicted"/>
<organism evidence="3 4">
    <name type="scientific">Paenibacillus eucommiae</name>
    <dbReference type="NCBI Taxonomy" id="1355755"/>
    <lineage>
        <taxon>Bacteria</taxon>
        <taxon>Bacillati</taxon>
        <taxon>Bacillota</taxon>
        <taxon>Bacilli</taxon>
        <taxon>Bacillales</taxon>
        <taxon>Paenibacillaceae</taxon>
        <taxon>Paenibacillus</taxon>
    </lineage>
</organism>
<reference evidence="3 4" key="1">
    <citation type="submission" date="2021-03" db="EMBL/GenBank/DDBJ databases">
        <title>Genomic Encyclopedia of Type Strains, Phase IV (KMG-IV): sequencing the most valuable type-strain genomes for metagenomic binning, comparative biology and taxonomic classification.</title>
        <authorList>
            <person name="Goeker M."/>
        </authorList>
    </citation>
    <scope>NUCLEOTIDE SEQUENCE [LARGE SCALE GENOMIC DNA]</scope>
    <source>
        <strain evidence="3 4">DSM 26048</strain>
    </source>
</reference>
<dbReference type="PANTHER" id="PTHR36834">
    <property type="entry name" value="MEMBRANE PROTEIN-RELATED"/>
    <property type="match status" value="1"/>
</dbReference>
<protein>
    <submittedName>
        <fullName evidence="3">Glycopeptide antibiotics resistance protein</fullName>
    </submittedName>
</protein>
<accession>A0ABS4J4Y4</accession>
<keyword evidence="1" id="KW-1133">Transmembrane helix</keyword>
<evidence type="ECO:0000256" key="1">
    <source>
        <dbReference type="SAM" id="Phobius"/>
    </source>
</evidence>
<dbReference type="InterPro" id="IPR006976">
    <property type="entry name" value="VanZ-like"/>
</dbReference>
<gene>
    <name evidence="3" type="ORF">J2Z66_006543</name>
</gene>
<name>A0ABS4J4Y4_9BACL</name>
<feature type="transmembrane region" description="Helical" evidence="1">
    <location>
        <begin position="95"/>
        <end position="114"/>
    </location>
</feature>
<feature type="transmembrane region" description="Helical" evidence="1">
    <location>
        <begin position="126"/>
        <end position="144"/>
    </location>
</feature>